<dbReference type="InterPro" id="IPR027417">
    <property type="entry name" value="P-loop_NTPase"/>
</dbReference>
<keyword evidence="2" id="KW-1185">Reference proteome</keyword>
<organism evidence="1 2">
    <name type="scientific">Aquisphaera giovannonii</name>
    <dbReference type="NCBI Taxonomy" id="406548"/>
    <lineage>
        <taxon>Bacteria</taxon>
        <taxon>Pseudomonadati</taxon>
        <taxon>Planctomycetota</taxon>
        <taxon>Planctomycetia</taxon>
        <taxon>Isosphaerales</taxon>
        <taxon>Isosphaeraceae</taxon>
        <taxon>Aquisphaera</taxon>
    </lineage>
</organism>
<gene>
    <name evidence="1" type="ORF">OJF2_51030</name>
</gene>
<evidence type="ECO:0000313" key="1">
    <source>
        <dbReference type="EMBL" id="QEH36519.1"/>
    </source>
</evidence>
<proteinExistence type="predicted"/>
<sequence>MDAEGIRQSLIRRFEIIERLEQDPELQAIAMARAAKDCAWWFNTFAWTYDPRAPAKGLPAYLPFDLFPRQEELIGWLDARVDNAEEGLVEKSRDVGWTWLAGGYALHKWIYRPGFKTTFGSRKEFYVDRIGDPDSIFGKIRLLLDRLPVWQLPPGFSRSEHDNHMRLINPANGNTITGDAGDAMGRGGRSALYFVDEGAFIEHAEKVDAAIVANADTRIWGSSANGTGNVFFRKRQSGHIPVFRFHWSDDPRKDAAWAAKKQQELSSTPATWAAEYDIDYAASVEGICIPAKWVESSRKLAKALNREPRGPGKAGLDVGAGRAKSVLVPKFGPVVLMPTFWQTVDNIQTTYAALEVAQQLGVTEINYDAAGVGNTVTSTLVHANTGGVTVSPINVGIPPTETIMPDGRMATEWFGNLKAQLWWAMRDAFKATHEHVRYLEGHEEGVPHPEDEWILLPDCNELIGQVSLVKWFRNEAGKIVIETKKQLSMRGVPSPDYAEALTLCFAQGGSGFNFAAI</sequence>
<dbReference type="Gene3D" id="3.30.420.240">
    <property type="match status" value="1"/>
</dbReference>
<protein>
    <submittedName>
        <fullName evidence="1">Uncharacterized protein</fullName>
    </submittedName>
</protein>
<dbReference type="Gene3D" id="3.40.50.300">
    <property type="entry name" value="P-loop containing nucleotide triphosphate hydrolases"/>
    <property type="match status" value="1"/>
</dbReference>
<dbReference type="EMBL" id="CP042997">
    <property type="protein sequence ID" value="QEH36519.1"/>
    <property type="molecule type" value="Genomic_DNA"/>
</dbReference>
<dbReference type="KEGG" id="agv:OJF2_51030"/>
<name>A0A5B9W8P2_9BACT</name>
<dbReference type="Proteomes" id="UP000324233">
    <property type="component" value="Chromosome"/>
</dbReference>
<reference evidence="1 2" key="1">
    <citation type="submission" date="2019-08" db="EMBL/GenBank/DDBJ databases">
        <title>Deep-cultivation of Planctomycetes and their phenomic and genomic characterization uncovers novel biology.</title>
        <authorList>
            <person name="Wiegand S."/>
            <person name="Jogler M."/>
            <person name="Boedeker C."/>
            <person name="Pinto D."/>
            <person name="Vollmers J."/>
            <person name="Rivas-Marin E."/>
            <person name="Kohn T."/>
            <person name="Peeters S.H."/>
            <person name="Heuer A."/>
            <person name="Rast P."/>
            <person name="Oberbeckmann S."/>
            <person name="Bunk B."/>
            <person name="Jeske O."/>
            <person name="Meyerdierks A."/>
            <person name="Storesund J.E."/>
            <person name="Kallscheuer N."/>
            <person name="Luecker S."/>
            <person name="Lage O.M."/>
            <person name="Pohl T."/>
            <person name="Merkel B.J."/>
            <person name="Hornburger P."/>
            <person name="Mueller R.-W."/>
            <person name="Bruemmer F."/>
            <person name="Labrenz M."/>
            <person name="Spormann A.M."/>
            <person name="Op den Camp H."/>
            <person name="Overmann J."/>
            <person name="Amann R."/>
            <person name="Jetten M.S.M."/>
            <person name="Mascher T."/>
            <person name="Medema M.H."/>
            <person name="Devos D.P."/>
            <person name="Kaster A.-K."/>
            <person name="Ovreas L."/>
            <person name="Rohde M."/>
            <person name="Galperin M.Y."/>
            <person name="Jogler C."/>
        </authorList>
    </citation>
    <scope>NUCLEOTIDE SEQUENCE [LARGE SCALE GENOMIC DNA]</scope>
    <source>
        <strain evidence="1 2">OJF2</strain>
    </source>
</reference>
<evidence type="ECO:0000313" key="2">
    <source>
        <dbReference type="Proteomes" id="UP000324233"/>
    </source>
</evidence>
<dbReference type="AlphaFoldDB" id="A0A5B9W8P2"/>
<accession>A0A5B9W8P2</accession>